<evidence type="ECO:0000256" key="7">
    <source>
        <dbReference type="ARBA" id="ARBA00022840"/>
    </source>
</evidence>
<reference evidence="14 15" key="1">
    <citation type="submission" date="2011-10" db="EMBL/GenBank/DDBJ databases">
        <authorList>
            <person name="Genoscope - CEA"/>
        </authorList>
    </citation>
    <scope>NUCLEOTIDE SEQUENCE [LARGE SCALE GENOMIC DNA]</scope>
    <source>
        <strain evidence="14 15">RCC 1105</strain>
    </source>
</reference>
<evidence type="ECO:0000256" key="5">
    <source>
        <dbReference type="ARBA" id="ARBA00022737"/>
    </source>
</evidence>
<dbReference type="FunFam" id="1.20.1560.10:FF:000063">
    <property type="entry name" value="Multidrug resistance protein ABC transporter"/>
    <property type="match status" value="1"/>
</dbReference>
<dbReference type="CDD" id="cd03244">
    <property type="entry name" value="ABCC_MRP_domain2"/>
    <property type="match status" value="1"/>
</dbReference>
<comment type="similarity">
    <text evidence="2">Belongs to the ABC transporter superfamily. ABCC family. Conjugate transporter (TC 3.A.1.208) subfamily.</text>
</comment>
<keyword evidence="6" id="KW-0547">Nucleotide-binding</keyword>
<dbReference type="Proteomes" id="UP000198341">
    <property type="component" value="Chromosome 14"/>
</dbReference>
<dbReference type="InterPro" id="IPR017871">
    <property type="entry name" value="ABC_transporter-like_CS"/>
</dbReference>
<name>K8ENE4_9CHLO</name>
<dbReference type="InterPro" id="IPR003593">
    <property type="entry name" value="AAA+_ATPase"/>
</dbReference>
<dbReference type="InterPro" id="IPR027417">
    <property type="entry name" value="P-loop_NTPase"/>
</dbReference>
<evidence type="ECO:0000256" key="4">
    <source>
        <dbReference type="ARBA" id="ARBA00022692"/>
    </source>
</evidence>
<feature type="transmembrane region" description="Helical" evidence="11">
    <location>
        <begin position="412"/>
        <end position="430"/>
    </location>
</feature>
<gene>
    <name evidence="14" type="ordered locus">Bathy14g00030</name>
</gene>
<feature type="domain" description="ABC transporter" evidence="12">
    <location>
        <begin position="1150"/>
        <end position="1385"/>
    </location>
</feature>
<dbReference type="SUPFAM" id="SSF90123">
    <property type="entry name" value="ABC transporter transmembrane region"/>
    <property type="match status" value="2"/>
</dbReference>
<feature type="transmembrane region" description="Helical" evidence="11">
    <location>
        <begin position="369"/>
        <end position="392"/>
    </location>
</feature>
<dbReference type="FunFam" id="3.40.50.300:FF:000163">
    <property type="entry name" value="Multidrug resistance-associated protein member 4"/>
    <property type="match status" value="1"/>
</dbReference>
<dbReference type="GO" id="GO:0016887">
    <property type="term" value="F:ATP hydrolysis activity"/>
    <property type="evidence" value="ECO:0007669"/>
    <property type="project" value="InterPro"/>
</dbReference>
<evidence type="ECO:0000256" key="11">
    <source>
        <dbReference type="SAM" id="Phobius"/>
    </source>
</evidence>
<evidence type="ECO:0000313" key="14">
    <source>
        <dbReference type="EMBL" id="CCO19484.1"/>
    </source>
</evidence>
<feature type="transmembrane region" description="Helical" evidence="11">
    <location>
        <begin position="128"/>
        <end position="149"/>
    </location>
</feature>
<dbReference type="InterPro" id="IPR044746">
    <property type="entry name" value="ABCC_6TM_D1"/>
</dbReference>
<protein>
    <submittedName>
        <fullName evidence="14">ABC transporter C family protein</fullName>
    </submittedName>
</protein>
<feature type="transmembrane region" description="Helical" evidence="11">
    <location>
        <begin position="970"/>
        <end position="990"/>
    </location>
</feature>
<keyword evidence="5" id="KW-0677">Repeat</keyword>
<dbReference type="EMBL" id="FO082265">
    <property type="protein sequence ID" value="CCO19484.1"/>
    <property type="molecule type" value="Genomic_DNA"/>
</dbReference>
<dbReference type="PROSITE" id="PS50929">
    <property type="entry name" value="ABC_TM1F"/>
    <property type="match status" value="2"/>
</dbReference>
<dbReference type="GO" id="GO:0005524">
    <property type="term" value="F:ATP binding"/>
    <property type="evidence" value="ECO:0007669"/>
    <property type="project" value="UniProtKB-KW"/>
</dbReference>
<dbReference type="Pfam" id="PF00664">
    <property type="entry name" value="ABC_membrane"/>
    <property type="match status" value="2"/>
</dbReference>
<feature type="transmembrane region" description="Helical" evidence="11">
    <location>
        <begin position="1059"/>
        <end position="1077"/>
    </location>
</feature>
<sequence>MTSSSSPQPSKGEDDDEKKNEMNNTNMTREENNNEKKNSKKVDIGIPIIDWSVKNSPFHKFFFAQVTKLISVGQIRRLELEDLAHLPELESSFLHENFQNEWEEEKRLRGKNDKNLIRVLLRRHKFTFVWTGFLFAIAQGAIFAGPLLLREIVKGIQCRNFYAANSGFLQDGQSVDDMCSTTNELYMFAGILTGASIFSNFCAAHQEFALQKVGVAVRNTLMVALYRKVLKLSPKGLQAESTGKIVTLMSNDVNKLQDLFSMIHNLWAAPIFIVASFTLLYDVIEWSAFVGFACILIAAPFTATVAKKLFALRRLVVQCADKRVNILSEVVSGMKVIKYYAWEKTFKGQAEKIREEEINLVWRAQKISALFGVALFSTPIFIAVCSFGSFSLAGNEITAPTAYTALALFNTLRFPLVLVPFLLTSLLNALNAIQRLGSFLDQDESLDVDIDGSDPGRVVLNDASFCWPTLPKKLKEEENKPGQGGGAPPSKSGAPATTASGEDGPIQTKKKPTKKPKRVSKKEQKKLDEEKAAKEKEELENSPQQEPFGMTNVSINIEPGSLTMIIGPVGCGKSTLLSALNKFITLKSGEIKLSGTSSFVAQTAWILNTSVRNNILFGKPYDSKLYEDTLKRSQLMDDLDLLPAGDLTMIGERGVTLSGGQKQRISIARALYAESDVYLFDDPLSAVDNHVGAALFKDVIRGSLKNKTRVLVTNALQYLPQADQIVVLEEGKVQEIGTYKSLMSKGLDFSKLMKHHGLDQEESSRASLDGDARKSVDEKRKSMDISVAQGEQKAPAKAKIITDDMIGKEEERSIGNVSLKVYMEFFRATGTKFSALFVFCLFGAEYGTKAFLDYWLSWWAENKFGWNSKQYLGIYFAIFLVNGIAIFFRSIVLYFFCVRAAKNLHNKLLGRVLKMPMSFFDTTPSGRIINRFSRDTETIDSVLPGIVVQFLGCISNIITTLAIICAATLWFMIALPPIFLIYISVQRFYIPACRELQRIESITRSPIYSGLGEAVLGVETIRAYRAQAHFILEADLKAQKNADAFISQRMAACWLNMRLRFIGTGIVLLASFLVIQGKVEAGIAGLTLVYALDVTKYMEHGTNMASQLETQMNAVERVVQYLDLPLEKKHSTEPDVATGIPENWPAKGKLEIVDLSMKYRENLPLVLNKISFTVLPGQKIGICGRTGSGKSSMFVALFRIVEPQPGSKVLLDGVDVSTLGLRDLRSKMAMIPQDPFMFAGTVRTNLDPFEEHTDEEVWSVIEKVGLKNTIDSAAKQLDMEVIDNGSNFSLGQRQLLCMGRALLRNSRVLMMDEATASVDMDSDALIQKTVREAFSECTTLTIAHRLNTIMDSDKILFLDSGKVTEYDDPQTLLKNATGDFSRLVEKSGKTQEKNLKRIASDAAMKRKGSLSDMSS</sequence>
<feature type="region of interest" description="Disordered" evidence="10">
    <location>
        <begin position="475"/>
        <end position="551"/>
    </location>
</feature>
<dbReference type="CDD" id="cd18603">
    <property type="entry name" value="ABC_6TM_MRP1_2_3_6_D2_like"/>
    <property type="match status" value="1"/>
</dbReference>
<evidence type="ECO:0000256" key="9">
    <source>
        <dbReference type="ARBA" id="ARBA00023136"/>
    </source>
</evidence>
<dbReference type="RefSeq" id="XP_007509027.1">
    <property type="nucleotide sequence ID" value="XM_007508965.1"/>
</dbReference>
<evidence type="ECO:0000259" key="13">
    <source>
        <dbReference type="PROSITE" id="PS50929"/>
    </source>
</evidence>
<dbReference type="SMART" id="SM00382">
    <property type="entry name" value="AAA"/>
    <property type="match status" value="2"/>
</dbReference>
<evidence type="ECO:0000256" key="2">
    <source>
        <dbReference type="ARBA" id="ARBA00009726"/>
    </source>
</evidence>
<proteinExistence type="inferred from homology"/>
<feature type="region of interest" description="Disordered" evidence="10">
    <location>
        <begin position="1"/>
        <end position="39"/>
    </location>
</feature>
<dbReference type="Gene3D" id="3.40.50.300">
    <property type="entry name" value="P-loop containing nucleotide triphosphate hydrolases"/>
    <property type="match status" value="2"/>
</dbReference>
<dbReference type="SUPFAM" id="SSF52540">
    <property type="entry name" value="P-loop containing nucleoside triphosphate hydrolases"/>
    <property type="match status" value="2"/>
</dbReference>
<feature type="transmembrane region" description="Helical" evidence="11">
    <location>
        <begin position="941"/>
        <end position="964"/>
    </location>
</feature>
<dbReference type="PROSITE" id="PS50893">
    <property type="entry name" value="ABC_TRANSPORTER_2"/>
    <property type="match status" value="2"/>
</dbReference>
<feature type="transmembrane region" description="Helical" evidence="11">
    <location>
        <begin position="286"/>
        <end position="306"/>
    </location>
</feature>
<dbReference type="PANTHER" id="PTHR24223:SF443">
    <property type="entry name" value="MULTIDRUG-RESISTANCE LIKE PROTEIN 1, ISOFORM I"/>
    <property type="match status" value="1"/>
</dbReference>
<keyword evidence="7" id="KW-0067">ATP-binding</keyword>
<feature type="transmembrane region" description="Helical" evidence="11">
    <location>
        <begin position="259"/>
        <end position="280"/>
    </location>
</feature>
<dbReference type="InterPro" id="IPR050173">
    <property type="entry name" value="ABC_transporter_C-like"/>
</dbReference>
<feature type="region of interest" description="Disordered" evidence="10">
    <location>
        <begin position="758"/>
        <end position="782"/>
    </location>
</feature>
<feature type="compositionally biased region" description="Basic residues" evidence="10">
    <location>
        <begin position="508"/>
        <end position="520"/>
    </location>
</feature>
<dbReference type="InterPro" id="IPR011527">
    <property type="entry name" value="ABC1_TM_dom"/>
</dbReference>
<evidence type="ECO:0000256" key="8">
    <source>
        <dbReference type="ARBA" id="ARBA00022989"/>
    </source>
</evidence>
<feature type="domain" description="ABC transmembrane type-1" evidence="13">
    <location>
        <begin position="846"/>
        <end position="1110"/>
    </location>
</feature>
<feature type="compositionally biased region" description="Polar residues" evidence="10">
    <location>
        <begin position="541"/>
        <end position="551"/>
    </location>
</feature>
<feature type="compositionally biased region" description="Basic and acidic residues" evidence="10">
    <location>
        <begin position="521"/>
        <end position="539"/>
    </location>
</feature>
<feature type="domain" description="ABC transmembrane type-1" evidence="13">
    <location>
        <begin position="129"/>
        <end position="428"/>
    </location>
</feature>
<feature type="compositionally biased region" description="Basic and acidic residues" evidence="10">
    <location>
        <begin position="28"/>
        <end position="39"/>
    </location>
</feature>
<feature type="region of interest" description="Disordered" evidence="10">
    <location>
        <begin position="1394"/>
        <end position="1415"/>
    </location>
</feature>
<keyword evidence="15" id="KW-1185">Reference proteome</keyword>
<dbReference type="Pfam" id="PF00005">
    <property type="entry name" value="ABC_tran"/>
    <property type="match status" value="2"/>
</dbReference>
<organism evidence="14 15">
    <name type="scientific">Bathycoccus prasinos</name>
    <dbReference type="NCBI Taxonomy" id="41875"/>
    <lineage>
        <taxon>Eukaryota</taxon>
        <taxon>Viridiplantae</taxon>
        <taxon>Chlorophyta</taxon>
        <taxon>Mamiellophyceae</taxon>
        <taxon>Mamiellales</taxon>
        <taxon>Bathycoccaceae</taxon>
        <taxon>Bathycoccus</taxon>
    </lineage>
</organism>
<keyword evidence="4 11" id="KW-0812">Transmembrane</keyword>
<dbReference type="CDD" id="cd18579">
    <property type="entry name" value="ABC_6TM_ABCC_D1"/>
    <property type="match status" value="1"/>
</dbReference>
<evidence type="ECO:0000256" key="10">
    <source>
        <dbReference type="SAM" id="MobiDB-lite"/>
    </source>
</evidence>
<dbReference type="GO" id="GO:0005774">
    <property type="term" value="C:vacuolar membrane"/>
    <property type="evidence" value="ECO:0007669"/>
    <property type="project" value="UniProtKB-SubCell"/>
</dbReference>
<dbReference type="OrthoDB" id="6500128at2759"/>
<dbReference type="InterPro" id="IPR036640">
    <property type="entry name" value="ABC1_TM_sf"/>
</dbReference>
<feature type="transmembrane region" description="Helical" evidence="11">
    <location>
        <begin position="872"/>
        <end position="897"/>
    </location>
</feature>
<accession>K8ENE4</accession>
<feature type="transmembrane region" description="Helical" evidence="11">
    <location>
        <begin position="833"/>
        <end position="852"/>
    </location>
</feature>
<comment type="subcellular location">
    <subcellularLocation>
        <location evidence="1">Vacuole membrane</location>
        <topology evidence="1">Multi-pass membrane protein</topology>
    </subcellularLocation>
</comment>
<evidence type="ECO:0000259" key="12">
    <source>
        <dbReference type="PROSITE" id="PS50893"/>
    </source>
</evidence>
<dbReference type="FunFam" id="1.20.1560.10:FF:000006">
    <property type="entry name" value="ATP-binding cassette, sub-family C (CFTR/MRP), member 9"/>
    <property type="match status" value="1"/>
</dbReference>
<dbReference type="eggNOG" id="KOG0054">
    <property type="taxonomic scope" value="Eukaryota"/>
</dbReference>
<dbReference type="FunFam" id="3.40.50.300:FF:000997">
    <property type="entry name" value="Multidrug resistance-associated protein 1"/>
    <property type="match status" value="1"/>
</dbReference>
<dbReference type="CDD" id="cd03250">
    <property type="entry name" value="ABCC_MRP_domain1"/>
    <property type="match status" value="1"/>
</dbReference>
<dbReference type="PROSITE" id="PS00211">
    <property type="entry name" value="ABC_TRANSPORTER_1"/>
    <property type="match status" value="2"/>
</dbReference>
<dbReference type="GeneID" id="19011782"/>
<dbReference type="KEGG" id="bpg:Bathy14g00030"/>
<evidence type="ECO:0000256" key="6">
    <source>
        <dbReference type="ARBA" id="ARBA00022741"/>
    </source>
</evidence>
<dbReference type="GO" id="GO:0140359">
    <property type="term" value="F:ABC-type transporter activity"/>
    <property type="evidence" value="ECO:0007669"/>
    <property type="project" value="InterPro"/>
</dbReference>
<keyword evidence="3" id="KW-0813">Transport</keyword>
<dbReference type="STRING" id="41875.K8ENE4"/>
<dbReference type="PANTHER" id="PTHR24223">
    <property type="entry name" value="ATP-BINDING CASSETTE SUB-FAMILY C"/>
    <property type="match status" value="1"/>
</dbReference>
<evidence type="ECO:0000256" key="3">
    <source>
        <dbReference type="ARBA" id="ARBA00022448"/>
    </source>
</evidence>
<dbReference type="Gene3D" id="1.20.1560.10">
    <property type="entry name" value="ABC transporter type 1, transmembrane domain"/>
    <property type="match status" value="2"/>
</dbReference>
<evidence type="ECO:0000313" key="15">
    <source>
        <dbReference type="Proteomes" id="UP000198341"/>
    </source>
</evidence>
<keyword evidence="8 11" id="KW-1133">Transmembrane helix</keyword>
<feature type="compositionally biased region" description="Low complexity" evidence="10">
    <location>
        <begin position="488"/>
        <end position="501"/>
    </location>
</feature>
<evidence type="ECO:0000256" key="1">
    <source>
        <dbReference type="ARBA" id="ARBA00004128"/>
    </source>
</evidence>
<dbReference type="InterPro" id="IPR003439">
    <property type="entry name" value="ABC_transporter-like_ATP-bd"/>
</dbReference>
<feature type="domain" description="ABC transporter" evidence="12">
    <location>
        <begin position="534"/>
        <end position="755"/>
    </location>
</feature>
<keyword evidence="9 11" id="KW-0472">Membrane</keyword>